<dbReference type="Pfam" id="PF02913">
    <property type="entry name" value="FAD-oxidase_C"/>
    <property type="match status" value="1"/>
</dbReference>
<feature type="domain" description="FAD-binding PCMH-type" evidence="5">
    <location>
        <begin position="51"/>
        <end position="232"/>
    </location>
</feature>
<dbReference type="SUPFAM" id="SSF55103">
    <property type="entry name" value="FAD-linked oxidases, C-terminal domain"/>
    <property type="match status" value="1"/>
</dbReference>
<dbReference type="InterPro" id="IPR006094">
    <property type="entry name" value="Oxid_FAD_bind_N"/>
</dbReference>
<evidence type="ECO:0000256" key="1">
    <source>
        <dbReference type="ARBA" id="ARBA00001974"/>
    </source>
</evidence>
<evidence type="ECO:0000256" key="2">
    <source>
        <dbReference type="ARBA" id="ARBA00008000"/>
    </source>
</evidence>
<evidence type="ECO:0000313" key="6">
    <source>
        <dbReference type="EMBL" id="MBJ3778292.1"/>
    </source>
</evidence>
<evidence type="ECO:0000259" key="5">
    <source>
        <dbReference type="PROSITE" id="PS51387"/>
    </source>
</evidence>
<dbReference type="InterPro" id="IPR016164">
    <property type="entry name" value="FAD-linked_Oxase-like_C"/>
</dbReference>
<keyword evidence="7" id="KW-1185">Reference proteome</keyword>
<evidence type="ECO:0000256" key="3">
    <source>
        <dbReference type="ARBA" id="ARBA00022630"/>
    </source>
</evidence>
<dbReference type="Gene3D" id="3.30.70.2190">
    <property type="match status" value="1"/>
</dbReference>
<evidence type="ECO:0000313" key="7">
    <source>
        <dbReference type="Proteomes" id="UP000609531"/>
    </source>
</evidence>
<dbReference type="GO" id="GO:0022904">
    <property type="term" value="P:respiratory electron transport chain"/>
    <property type="evidence" value="ECO:0007669"/>
    <property type="project" value="TreeGrafter"/>
</dbReference>
<dbReference type="InterPro" id="IPR004113">
    <property type="entry name" value="FAD-bd_oxidored_4_C"/>
</dbReference>
<dbReference type="Gene3D" id="1.10.45.10">
    <property type="entry name" value="Vanillyl-alcohol Oxidase, Chain A, domain 4"/>
    <property type="match status" value="1"/>
</dbReference>
<dbReference type="FunFam" id="1.10.45.10:FF:000001">
    <property type="entry name" value="D-lactate dehydrogenase mitochondrial"/>
    <property type="match status" value="1"/>
</dbReference>
<comment type="caution">
    <text evidence="6">The sequence shown here is derived from an EMBL/GenBank/DDBJ whole genome shotgun (WGS) entry which is preliminary data.</text>
</comment>
<reference evidence="6" key="1">
    <citation type="submission" date="2020-12" db="EMBL/GenBank/DDBJ databases">
        <title>Bacterial taxonomy.</title>
        <authorList>
            <person name="Pan X."/>
        </authorList>
    </citation>
    <scope>NUCLEOTIDE SEQUENCE</scope>
    <source>
        <strain evidence="6">B2012</strain>
    </source>
</reference>
<dbReference type="RefSeq" id="WP_198884198.1">
    <property type="nucleotide sequence ID" value="NZ_JAEKJA010000026.1"/>
</dbReference>
<name>A0A934IQL8_9HYPH</name>
<organism evidence="6 7">
    <name type="scientific">Acuticoccus mangrovi</name>
    <dbReference type="NCBI Taxonomy" id="2796142"/>
    <lineage>
        <taxon>Bacteria</taxon>
        <taxon>Pseudomonadati</taxon>
        <taxon>Pseudomonadota</taxon>
        <taxon>Alphaproteobacteria</taxon>
        <taxon>Hyphomicrobiales</taxon>
        <taxon>Amorphaceae</taxon>
        <taxon>Acuticoccus</taxon>
    </lineage>
</organism>
<dbReference type="GO" id="GO:0003824">
    <property type="term" value="F:catalytic activity"/>
    <property type="evidence" value="ECO:0007669"/>
    <property type="project" value="InterPro"/>
</dbReference>
<dbReference type="PANTHER" id="PTHR43716">
    <property type="entry name" value="D-2-HYDROXYGLUTARATE DEHYDROGENASE, MITOCHONDRIAL"/>
    <property type="match status" value="1"/>
</dbReference>
<dbReference type="PROSITE" id="PS51387">
    <property type="entry name" value="FAD_PCMH"/>
    <property type="match status" value="1"/>
</dbReference>
<dbReference type="Gene3D" id="3.30.43.10">
    <property type="entry name" value="Uridine Diphospho-n-acetylenolpyruvylglucosamine Reductase, domain 2"/>
    <property type="match status" value="1"/>
</dbReference>
<dbReference type="Gene3D" id="3.30.465.10">
    <property type="match status" value="1"/>
</dbReference>
<sequence>MSSPLSSPRQPADTAAIAQLRDAVVADIGEAAILNNAADMAPYLKEWRDLYTGVTPFVLRPRSTEETATMVRHAARLGVAVVPQSGNTGLVGGQIPVEAGNEVLISTDRMNAIEEVDARGSTMTVQAGVILQEVQRAAEEAGRLFPLSLASEGSARIGGLISTNAGGTGVLAYGNMRDQVLGLEVVMPDGRIWNGLRALHKDNTGYDLKHLFIGAEGTLGIITRAVLKLAPLPHARDAAVVGVASPADALTLLGRISGRLGDALTAFELVPRFGLELVLKYGADTRNPFTEGMPDWMVLIEASTFAPDRPMRDILEAELMAAYEAGEISDAMISQSLAEAQDFWRLRELLSEVQSHEGGSIKHDVSVPIADVPAFLAEATEAVLKVVPGARPVAFGHLGDGNIHFNITQPEGADKAAYLARWDEMNAAVHAVVRRYKGSIAAEHGVGRLKRDLVPTVRDAVELDLMQRIKAAFDPDDLMNPGRLLPMPGK</sequence>
<dbReference type="AlphaFoldDB" id="A0A934IQL8"/>
<keyword evidence="3" id="KW-0285">Flavoprotein</keyword>
<evidence type="ECO:0000256" key="4">
    <source>
        <dbReference type="ARBA" id="ARBA00022827"/>
    </source>
</evidence>
<dbReference type="GO" id="GO:0071949">
    <property type="term" value="F:FAD binding"/>
    <property type="evidence" value="ECO:0007669"/>
    <property type="project" value="InterPro"/>
</dbReference>
<dbReference type="InterPro" id="IPR016171">
    <property type="entry name" value="Vanillyl_alc_oxidase_C-sub2"/>
</dbReference>
<dbReference type="InterPro" id="IPR051264">
    <property type="entry name" value="FAD-oxidored/transferase_4"/>
</dbReference>
<keyword evidence="4" id="KW-0274">FAD</keyword>
<comment type="cofactor">
    <cofactor evidence="1">
        <name>FAD</name>
        <dbReference type="ChEBI" id="CHEBI:57692"/>
    </cofactor>
</comment>
<dbReference type="Gene3D" id="3.30.70.2740">
    <property type="match status" value="1"/>
</dbReference>
<dbReference type="InterPro" id="IPR016169">
    <property type="entry name" value="FAD-bd_PCMH_sub2"/>
</dbReference>
<proteinExistence type="inferred from homology"/>
<dbReference type="InterPro" id="IPR036318">
    <property type="entry name" value="FAD-bd_PCMH-like_sf"/>
</dbReference>
<dbReference type="Pfam" id="PF01565">
    <property type="entry name" value="FAD_binding_4"/>
    <property type="match status" value="1"/>
</dbReference>
<dbReference type="InterPro" id="IPR016166">
    <property type="entry name" value="FAD-bd_PCMH"/>
</dbReference>
<accession>A0A934IQL8</accession>
<dbReference type="EMBL" id="JAEKJA010000026">
    <property type="protein sequence ID" value="MBJ3778292.1"/>
    <property type="molecule type" value="Genomic_DNA"/>
</dbReference>
<dbReference type="InterPro" id="IPR016167">
    <property type="entry name" value="FAD-bd_PCMH_sub1"/>
</dbReference>
<protein>
    <submittedName>
        <fullName evidence="6">FAD-binding oxidoreductase</fullName>
    </submittedName>
</protein>
<dbReference type="PANTHER" id="PTHR43716:SF2">
    <property type="entry name" value="BLL6224 PROTEIN"/>
    <property type="match status" value="1"/>
</dbReference>
<gene>
    <name evidence="6" type="ORF">JCR33_21515</name>
</gene>
<dbReference type="Proteomes" id="UP000609531">
    <property type="component" value="Unassembled WGS sequence"/>
</dbReference>
<dbReference type="SUPFAM" id="SSF56176">
    <property type="entry name" value="FAD-binding/transporter-associated domain-like"/>
    <property type="match status" value="1"/>
</dbReference>
<comment type="similarity">
    <text evidence="2">Belongs to the FAD-binding oxidoreductase/transferase type 4 family.</text>
</comment>